<protein>
    <submittedName>
        <fullName evidence="2">Fibronectin type III domain-containing protein</fullName>
    </submittedName>
</protein>
<dbReference type="Proteomes" id="UP000606008">
    <property type="component" value="Unassembled WGS sequence"/>
</dbReference>
<evidence type="ECO:0000259" key="1">
    <source>
        <dbReference type="PROSITE" id="PS50853"/>
    </source>
</evidence>
<dbReference type="Gene3D" id="2.60.40.10">
    <property type="entry name" value="Immunoglobulins"/>
    <property type="match status" value="1"/>
</dbReference>
<reference evidence="2" key="1">
    <citation type="submission" date="2024-05" db="EMBL/GenBank/DDBJ databases">
        <authorList>
            <person name="Jung D.-H."/>
        </authorList>
    </citation>
    <scope>NUCLEOTIDE SEQUENCE</scope>
    <source>
        <strain evidence="2">JA-25</strain>
    </source>
</reference>
<dbReference type="SUPFAM" id="SSF49265">
    <property type="entry name" value="Fibronectin type III"/>
    <property type="match status" value="1"/>
</dbReference>
<dbReference type="InterPro" id="IPR036116">
    <property type="entry name" value="FN3_sf"/>
</dbReference>
<name>A0ABX0QTB1_9BACT</name>
<keyword evidence="3" id="KW-1185">Reference proteome</keyword>
<evidence type="ECO:0000313" key="3">
    <source>
        <dbReference type="Proteomes" id="UP000606008"/>
    </source>
</evidence>
<organism evidence="2 3">
    <name type="scientific">Fibrivirga algicola</name>
    <dbReference type="NCBI Taxonomy" id="2950420"/>
    <lineage>
        <taxon>Bacteria</taxon>
        <taxon>Pseudomonadati</taxon>
        <taxon>Bacteroidota</taxon>
        <taxon>Cytophagia</taxon>
        <taxon>Cytophagales</taxon>
        <taxon>Spirosomataceae</taxon>
        <taxon>Fibrivirga</taxon>
    </lineage>
</organism>
<dbReference type="InterPro" id="IPR003961">
    <property type="entry name" value="FN3_dom"/>
</dbReference>
<sequence>MNAALLIDEPAGADWTFSLDPDAPTSAYQPDRLFLTQYDGSPFVNGQSVVVYAYHAATNKRLVEAVTYWSGPDDYALKPDQELPNLAQITRRGADTPHVLSAHNFQSSQFPTLTRADQLFVGFPQPGGFVRFALITLADLAHALAPLLNLGDVAPLPDYLPVRIWRFVPDSNALPDYVPVRIWRFVPDTALTRPAAPTDLAVVIDSDGRYRLEFTDNANNEAAVLIVRATADGAFAPYVSIPPNTTLTGYLPDIQPGVTYRFQAQAINGAGSSGWSNVATINPAPVVPTITKMEITIVSGPAPKNTQALHPTLSSPDEVEWQWVQANGAVIIDWSPRFPPAPFQANDYTHSFDTGVVPGSPGAVMYLKARPKSNPTAVVGPYAAQFGGTALYDWTIIFPQS</sequence>
<comment type="caution">
    <text evidence="2">The sequence shown here is derived from an EMBL/GenBank/DDBJ whole genome shotgun (WGS) entry which is preliminary data.</text>
</comment>
<feature type="domain" description="Fibronectin type-III" evidence="1">
    <location>
        <begin position="196"/>
        <end position="286"/>
    </location>
</feature>
<evidence type="ECO:0000313" key="2">
    <source>
        <dbReference type="EMBL" id="NID13788.1"/>
    </source>
</evidence>
<dbReference type="RefSeq" id="WP_166694301.1">
    <property type="nucleotide sequence ID" value="NZ_WAEL01000015.1"/>
</dbReference>
<proteinExistence type="predicted"/>
<dbReference type="EMBL" id="WAEL01000015">
    <property type="protein sequence ID" value="NID13788.1"/>
    <property type="molecule type" value="Genomic_DNA"/>
</dbReference>
<accession>A0ABX0QTB1</accession>
<dbReference type="InterPro" id="IPR013783">
    <property type="entry name" value="Ig-like_fold"/>
</dbReference>
<dbReference type="PROSITE" id="PS50853">
    <property type="entry name" value="FN3"/>
    <property type="match status" value="1"/>
</dbReference>
<gene>
    <name evidence="2" type="ORF">F7231_26705</name>
</gene>
<dbReference type="CDD" id="cd00063">
    <property type="entry name" value="FN3"/>
    <property type="match status" value="1"/>
</dbReference>